<evidence type="ECO:0000313" key="2">
    <source>
        <dbReference type="EMBL" id="MCA9302233.1"/>
    </source>
</evidence>
<comment type="caution">
    <text evidence="2">The sequence shown here is derived from an EMBL/GenBank/DDBJ whole genome shotgun (WGS) entry which is preliminary data.</text>
</comment>
<dbReference type="Proteomes" id="UP000714817">
    <property type="component" value="Unassembled WGS sequence"/>
</dbReference>
<reference evidence="2" key="2">
    <citation type="journal article" date="2021" name="Microbiome">
        <title>Successional dynamics and alternative stable states in a saline activated sludge microbial community over 9 years.</title>
        <authorList>
            <person name="Wang Y."/>
            <person name="Ye J."/>
            <person name="Ju F."/>
            <person name="Liu L."/>
            <person name="Boyd J.A."/>
            <person name="Deng Y."/>
            <person name="Parks D.H."/>
            <person name="Jiang X."/>
            <person name="Yin X."/>
            <person name="Woodcroft B.J."/>
            <person name="Tyson G.W."/>
            <person name="Hugenholtz P."/>
            <person name="Polz M.F."/>
            <person name="Zhang T."/>
        </authorList>
    </citation>
    <scope>NUCLEOTIDE SEQUENCE</scope>
    <source>
        <strain evidence="2">HKST-UBA80</strain>
    </source>
</reference>
<keyword evidence="1" id="KW-0812">Transmembrane</keyword>
<keyword evidence="1" id="KW-0472">Membrane</keyword>
<evidence type="ECO:0000313" key="3">
    <source>
        <dbReference type="Proteomes" id="UP000714817"/>
    </source>
</evidence>
<keyword evidence="1" id="KW-1133">Transmembrane helix</keyword>
<accession>A0A955E124</accession>
<name>A0A955E124_UNCKA</name>
<gene>
    <name evidence="2" type="ORF">KDA10_02645</name>
</gene>
<sequence>MNKNATKVKKNHKDKAANTNLSDVPIRGLGITTVWSKILKNLSHRGRFLLLVILWASMLVIEITTAKAQESVFEPFVEQPDHIIESVNISDIKRQNLQEFFAKYNSPLIDYVEVFIEVSEEYNMDYRLIPSIAGVESTFCKNIIPGSYNCYGWGIYGSNIRKFTSYEDGIRTVSKGLYEGYISKGADTPDKIEPIYTPSSNGHWKSGVKYFMNQMDSLAF</sequence>
<proteinExistence type="predicted"/>
<feature type="transmembrane region" description="Helical" evidence="1">
    <location>
        <begin position="48"/>
        <end position="66"/>
    </location>
</feature>
<evidence type="ECO:0000256" key="1">
    <source>
        <dbReference type="SAM" id="Phobius"/>
    </source>
</evidence>
<dbReference type="AlphaFoldDB" id="A0A955E124"/>
<protein>
    <submittedName>
        <fullName evidence="2">Glucosaminidase domain-containing protein</fullName>
    </submittedName>
</protein>
<organism evidence="2 3">
    <name type="scientific">candidate division WWE3 bacterium</name>
    <dbReference type="NCBI Taxonomy" id="2053526"/>
    <lineage>
        <taxon>Bacteria</taxon>
        <taxon>Katanobacteria</taxon>
    </lineage>
</organism>
<dbReference type="EMBL" id="JAGQNY010000009">
    <property type="protein sequence ID" value="MCA9302233.1"/>
    <property type="molecule type" value="Genomic_DNA"/>
</dbReference>
<reference evidence="2" key="1">
    <citation type="submission" date="2020-04" db="EMBL/GenBank/DDBJ databases">
        <authorList>
            <person name="Zhang T."/>
        </authorList>
    </citation>
    <scope>NUCLEOTIDE SEQUENCE</scope>
    <source>
        <strain evidence="2">HKST-UBA80</strain>
    </source>
</reference>